<dbReference type="PANTHER" id="PTHR36114:SF1">
    <property type="entry name" value="16.7 KDA PROTEIN IN WHIE LOCUS"/>
    <property type="match status" value="1"/>
</dbReference>
<evidence type="ECO:0000313" key="3">
    <source>
        <dbReference type="Proteomes" id="UP001229355"/>
    </source>
</evidence>
<protein>
    <submittedName>
        <fullName evidence="2">Cupin domain-containing protein</fullName>
    </submittedName>
</protein>
<proteinExistence type="predicted"/>
<name>A0ABY8DAI5_9HYPH</name>
<dbReference type="CDD" id="cd02226">
    <property type="entry name" value="cupin_YdbB-like"/>
    <property type="match status" value="1"/>
</dbReference>
<dbReference type="InterPro" id="IPR011051">
    <property type="entry name" value="RmlC_Cupin_sf"/>
</dbReference>
<dbReference type="EMBL" id="CP120373">
    <property type="protein sequence ID" value="WEX87906.1"/>
    <property type="molecule type" value="Genomic_DNA"/>
</dbReference>
<dbReference type="InterPro" id="IPR013096">
    <property type="entry name" value="Cupin_2"/>
</dbReference>
<organism evidence="2 3">
    <name type="scientific">Sinorhizobium garamanticum</name>
    <dbReference type="NCBI Taxonomy" id="680247"/>
    <lineage>
        <taxon>Bacteria</taxon>
        <taxon>Pseudomonadati</taxon>
        <taxon>Pseudomonadota</taxon>
        <taxon>Alphaproteobacteria</taxon>
        <taxon>Hyphomicrobiales</taxon>
        <taxon>Rhizobiaceae</taxon>
        <taxon>Sinorhizobium/Ensifer group</taxon>
        <taxon>Sinorhizobium</taxon>
    </lineage>
</organism>
<accession>A0ABY8DAI5</accession>
<dbReference type="SUPFAM" id="SSF51182">
    <property type="entry name" value="RmlC-like cupins"/>
    <property type="match status" value="1"/>
</dbReference>
<dbReference type="Gene3D" id="2.60.120.10">
    <property type="entry name" value="Jelly Rolls"/>
    <property type="match status" value="1"/>
</dbReference>
<feature type="domain" description="Cupin type-2" evidence="1">
    <location>
        <begin position="45"/>
        <end position="103"/>
    </location>
</feature>
<dbReference type="Pfam" id="PF07883">
    <property type="entry name" value="Cupin_2"/>
    <property type="match status" value="1"/>
</dbReference>
<dbReference type="PANTHER" id="PTHR36114">
    <property type="entry name" value="16.7 KDA PROTEIN IN WHIE LOCUS"/>
    <property type="match status" value="1"/>
</dbReference>
<keyword evidence="3" id="KW-1185">Reference proteome</keyword>
<dbReference type="InterPro" id="IPR014710">
    <property type="entry name" value="RmlC-like_jellyroll"/>
</dbReference>
<reference evidence="2 3" key="1">
    <citation type="submission" date="2023-03" db="EMBL/GenBank/DDBJ databases">
        <authorList>
            <person name="Kaur S."/>
            <person name="Espinosa-Saiz D."/>
            <person name="Velazquez E."/>
            <person name="Menendez E."/>
            <person name="diCenzo G.C."/>
        </authorList>
    </citation>
    <scope>NUCLEOTIDE SEQUENCE [LARGE SCALE GENOMIC DNA]</scope>
    <source>
        <strain evidence="2 3">LMG 24692</strain>
    </source>
</reference>
<gene>
    <name evidence="2" type="ORF">PZN02_000345</name>
</gene>
<dbReference type="Proteomes" id="UP001229355">
    <property type="component" value="Chromosome 1"/>
</dbReference>
<evidence type="ECO:0000313" key="2">
    <source>
        <dbReference type="EMBL" id="WEX87906.1"/>
    </source>
</evidence>
<dbReference type="RefSeq" id="WP_280659927.1">
    <property type="nucleotide sequence ID" value="NZ_CP120373.1"/>
</dbReference>
<sequence>MDAPKRTYAPVNFQDKLARFSDQWQPRVIAEINNYQVKIVRIEGDFVWHDHPETDEAFIVLDGTLRIDFRDGSVTVGPGEMYVVPRGVEHKPFADGEVKMLLIEPRGILNTGHEGGERTAENDVWI</sequence>
<evidence type="ECO:0000259" key="1">
    <source>
        <dbReference type="Pfam" id="PF07883"/>
    </source>
</evidence>
<dbReference type="InterPro" id="IPR052044">
    <property type="entry name" value="PKS_Associated_Protein"/>
</dbReference>